<dbReference type="AlphaFoldDB" id="A0A7U2I8X4"/>
<protein>
    <submittedName>
        <fullName evidence="1">Uncharacterized protein</fullName>
    </submittedName>
</protein>
<dbReference type="EMBL" id="CP069040">
    <property type="protein sequence ID" value="QRD05426.1"/>
    <property type="molecule type" value="Genomic_DNA"/>
</dbReference>
<dbReference type="OrthoDB" id="4708870at2759"/>
<accession>A0A7U2I8X4</accession>
<gene>
    <name evidence="1" type="ORF">JI435_154960</name>
</gene>
<proteinExistence type="predicted"/>
<sequence length="374" mass="42532">MGGNTFPNLAVPRMSPEIYNRVLVEYQSKLDTIFDRVVVPRDAPAKADYGDVDFLVQGHSKTDIWNELKTLLGSELEQHNGGSTSFAIPHPEIAGAHVQIDVELSPGDGTPDAAALFEWTRFIKGDSDMMQIIGISHRALGLTCTDTGFYVRVEQIEPYDKEKAKLFLTRDPNEAMKFYGLDTVKYWAGFRDETELFDWVSNGRFFAPAVFERRVEKSNDRSRQAKRPMYRRFVEEYMPAHAEKNASTIWTRQEVLEEAIKYFSKQTKYNQKIAEHMSRQNELTLWGQIRTVLPIASKSSQDFALKSLRRWVFFQNGQPRIATEANLDDPAIWTNLMAPGSLASLLTWVTDHWEEAKVLEKARANAAKSAALAG</sequence>
<name>A0A7U2I8X4_PHANO</name>
<keyword evidence="2" id="KW-1185">Reference proteome</keyword>
<dbReference type="Proteomes" id="UP000663193">
    <property type="component" value="Chromosome 18"/>
</dbReference>
<evidence type="ECO:0000313" key="1">
    <source>
        <dbReference type="EMBL" id="QRD05426.1"/>
    </source>
</evidence>
<reference evidence="2" key="1">
    <citation type="journal article" date="2021" name="BMC Genomics">
        <title>Chromosome-level genome assembly and manually-curated proteome of model necrotroph Parastagonospora nodorum Sn15 reveals a genome-wide trove of candidate effector homologs, and redundancy of virulence-related functions within an accessory chromosome.</title>
        <authorList>
            <person name="Bertazzoni S."/>
            <person name="Jones D.A.B."/>
            <person name="Phan H.T."/>
            <person name="Tan K.-C."/>
            <person name="Hane J.K."/>
        </authorList>
    </citation>
    <scope>NUCLEOTIDE SEQUENCE [LARGE SCALE GENOMIC DNA]</scope>
    <source>
        <strain evidence="2">SN15 / ATCC MYA-4574 / FGSC 10173)</strain>
    </source>
</reference>
<organism evidence="1 2">
    <name type="scientific">Phaeosphaeria nodorum (strain SN15 / ATCC MYA-4574 / FGSC 10173)</name>
    <name type="common">Glume blotch fungus</name>
    <name type="synonym">Parastagonospora nodorum</name>
    <dbReference type="NCBI Taxonomy" id="321614"/>
    <lineage>
        <taxon>Eukaryota</taxon>
        <taxon>Fungi</taxon>
        <taxon>Dikarya</taxon>
        <taxon>Ascomycota</taxon>
        <taxon>Pezizomycotina</taxon>
        <taxon>Dothideomycetes</taxon>
        <taxon>Pleosporomycetidae</taxon>
        <taxon>Pleosporales</taxon>
        <taxon>Pleosporineae</taxon>
        <taxon>Phaeosphaeriaceae</taxon>
        <taxon>Parastagonospora</taxon>
    </lineage>
</organism>
<dbReference type="VEuPathDB" id="FungiDB:JI435_154960"/>
<evidence type="ECO:0000313" key="2">
    <source>
        <dbReference type="Proteomes" id="UP000663193"/>
    </source>
</evidence>